<reference evidence="1 2" key="1">
    <citation type="submission" date="2021-03" db="EMBL/GenBank/DDBJ databases">
        <title>Antimicrobial resistance genes in bacteria isolated from Japanese honey, and their potential for conferring macrolide and lincosamide resistance in the American foulbrood pathogen Paenibacillus larvae.</title>
        <authorList>
            <person name="Okamoto M."/>
            <person name="Kumagai M."/>
            <person name="Kanamori H."/>
            <person name="Takamatsu D."/>
        </authorList>
    </citation>
    <scope>NUCLEOTIDE SEQUENCE [LARGE SCALE GENOMIC DNA]</scope>
    <source>
        <strain evidence="1 2">J1TS3</strain>
    </source>
</reference>
<accession>A0ABQ4KBK3</accession>
<evidence type="ECO:0000313" key="1">
    <source>
        <dbReference type="EMBL" id="GIN22518.1"/>
    </source>
</evidence>
<organism evidence="1 2">
    <name type="scientific">Siminovitchia fordii</name>
    <dbReference type="NCBI Taxonomy" id="254759"/>
    <lineage>
        <taxon>Bacteria</taxon>
        <taxon>Bacillati</taxon>
        <taxon>Bacillota</taxon>
        <taxon>Bacilli</taxon>
        <taxon>Bacillales</taxon>
        <taxon>Bacillaceae</taxon>
        <taxon>Siminovitchia</taxon>
    </lineage>
</organism>
<proteinExistence type="predicted"/>
<comment type="caution">
    <text evidence="1">The sequence shown here is derived from an EMBL/GenBank/DDBJ whole genome shotgun (WGS) entry which is preliminary data.</text>
</comment>
<keyword evidence="2" id="KW-1185">Reference proteome</keyword>
<sequence>MATIVGVVHEDIRYASRTYYFKTDLNLSIGDLIVVDTARGYQLGEVVEVDANPRINVLKWVVDKVDKSRHKERLKKEAKLKEIKSKMDKRRKELEDIHLYQILAEKDDAMRDLLQEYLQLKAEEIDK</sequence>
<gene>
    <name evidence="1" type="ORF">J1TS3_36520</name>
</gene>
<protein>
    <submittedName>
        <fullName evidence="1">Uncharacterized protein</fullName>
    </submittedName>
</protein>
<dbReference type="Proteomes" id="UP000680279">
    <property type="component" value="Unassembled WGS sequence"/>
</dbReference>
<dbReference type="RefSeq" id="WP_212963642.1">
    <property type="nucleotide sequence ID" value="NZ_BOQT01000018.1"/>
</dbReference>
<evidence type="ECO:0000313" key="2">
    <source>
        <dbReference type="Proteomes" id="UP000680279"/>
    </source>
</evidence>
<dbReference type="EMBL" id="BOQT01000018">
    <property type="protein sequence ID" value="GIN22518.1"/>
    <property type="molecule type" value="Genomic_DNA"/>
</dbReference>
<name>A0ABQ4KBK3_9BACI</name>